<feature type="compositionally biased region" description="Basic and acidic residues" evidence="1">
    <location>
        <begin position="62"/>
        <end position="75"/>
    </location>
</feature>
<feature type="region of interest" description="Disordered" evidence="1">
    <location>
        <begin position="52"/>
        <end position="86"/>
    </location>
</feature>
<keyword evidence="2" id="KW-0812">Transmembrane</keyword>
<evidence type="ECO:0000313" key="3">
    <source>
        <dbReference type="EMBL" id="QHT22154.1"/>
    </source>
</evidence>
<protein>
    <submittedName>
        <fullName evidence="3">Uncharacterized protein</fullName>
    </submittedName>
</protein>
<reference evidence="3" key="1">
    <citation type="journal article" date="2020" name="Nature">
        <title>Giant virus diversity and host interactions through global metagenomics.</title>
        <authorList>
            <person name="Schulz F."/>
            <person name="Roux S."/>
            <person name="Paez-Espino D."/>
            <person name="Jungbluth S."/>
            <person name="Walsh D.A."/>
            <person name="Denef V.J."/>
            <person name="McMahon K.D."/>
            <person name="Konstantinidis K.T."/>
            <person name="Eloe-Fadrosh E.A."/>
            <person name="Kyrpides N.C."/>
            <person name="Woyke T."/>
        </authorList>
    </citation>
    <scope>NUCLEOTIDE SEQUENCE</scope>
    <source>
        <strain evidence="3">GVMAG-M-3300023179-103</strain>
    </source>
</reference>
<name>A0A6C0DZE5_9ZZZZ</name>
<feature type="compositionally biased region" description="Acidic residues" evidence="1">
    <location>
        <begin position="76"/>
        <end position="86"/>
    </location>
</feature>
<evidence type="ECO:0000256" key="2">
    <source>
        <dbReference type="SAM" id="Phobius"/>
    </source>
</evidence>
<keyword evidence="2" id="KW-1133">Transmembrane helix</keyword>
<sequence length="86" mass="10297">MEIYITLGVVVVLFVLFFFYNRYYVSSCVSQKYAERETEMSNKIESIFDKYMGSSKRKHKESKKEYKEQKEQRDDSLEDPAELSNN</sequence>
<keyword evidence="2" id="KW-0472">Membrane</keyword>
<accession>A0A6C0DZE5</accession>
<feature type="transmembrane region" description="Helical" evidence="2">
    <location>
        <begin position="6"/>
        <end position="25"/>
    </location>
</feature>
<organism evidence="3">
    <name type="scientific">viral metagenome</name>
    <dbReference type="NCBI Taxonomy" id="1070528"/>
    <lineage>
        <taxon>unclassified sequences</taxon>
        <taxon>metagenomes</taxon>
        <taxon>organismal metagenomes</taxon>
    </lineage>
</organism>
<dbReference type="EMBL" id="MN739706">
    <property type="protein sequence ID" value="QHT22154.1"/>
    <property type="molecule type" value="Genomic_DNA"/>
</dbReference>
<proteinExistence type="predicted"/>
<dbReference type="AlphaFoldDB" id="A0A6C0DZE5"/>
<evidence type="ECO:0000256" key="1">
    <source>
        <dbReference type="SAM" id="MobiDB-lite"/>
    </source>
</evidence>